<comment type="caution">
    <text evidence="2">The sequence shown here is derived from an EMBL/GenBank/DDBJ whole genome shotgun (WGS) entry which is preliminary data.</text>
</comment>
<feature type="compositionally biased region" description="Low complexity" evidence="1">
    <location>
        <begin position="728"/>
        <end position="782"/>
    </location>
</feature>
<feature type="region of interest" description="Disordered" evidence="1">
    <location>
        <begin position="1"/>
        <end position="103"/>
    </location>
</feature>
<feature type="compositionally biased region" description="Basic and acidic residues" evidence="1">
    <location>
        <begin position="639"/>
        <end position="652"/>
    </location>
</feature>
<evidence type="ECO:0000313" key="2">
    <source>
        <dbReference type="EMBL" id="KAK5099601.1"/>
    </source>
</evidence>
<feature type="compositionally biased region" description="Basic and acidic residues" evidence="1">
    <location>
        <begin position="88"/>
        <end position="103"/>
    </location>
</feature>
<feature type="compositionally biased region" description="Basic and acidic residues" evidence="1">
    <location>
        <begin position="669"/>
        <end position="684"/>
    </location>
</feature>
<accession>A0ABR0KL69</accession>
<feature type="region of interest" description="Disordered" evidence="1">
    <location>
        <begin position="479"/>
        <end position="498"/>
    </location>
</feature>
<feature type="compositionally biased region" description="Polar residues" evidence="1">
    <location>
        <begin position="616"/>
        <end position="629"/>
    </location>
</feature>
<feature type="region of interest" description="Disordered" evidence="1">
    <location>
        <begin position="180"/>
        <end position="217"/>
    </location>
</feature>
<evidence type="ECO:0000313" key="3">
    <source>
        <dbReference type="Proteomes" id="UP001345013"/>
    </source>
</evidence>
<organism evidence="2 3">
    <name type="scientific">Lithohypha guttulata</name>
    <dbReference type="NCBI Taxonomy" id="1690604"/>
    <lineage>
        <taxon>Eukaryota</taxon>
        <taxon>Fungi</taxon>
        <taxon>Dikarya</taxon>
        <taxon>Ascomycota</taxon>
        <taxon>Pezizomycotina</taxon>
        <taxon>Eurotiomycetes</taxon>
        <taxon>Chaetothyriomycetidae</taxon>
        <taxon>Chaetothyriales</taxon>
        <taxon>Trichomeriaceae</taxon>
        <taxon>Lithohypha</taxon>
    </lineage>
</organism>
<feature type="region of interest" description="Disordered" evidence="1">
    <location>
        <begin position="565"/>
        <end position="835"/>
    </location>
</feature>
<name>A0ABR0KL69_9EURO</name>
<feature type="region of interest" description="Disordered" evidence="1">
    <location>
        <begin position="314"/>
        <end position="412"/>
    </location>
</feature>
<sequence>MATTSETPCFPPPSPTSPRLAATPRSARPRTPSRLSLSPNKCHVSPSKSRNTPVRSSATSPRKSPTKNHQNVKSVSFTPQRNKQPPRAWERRPATPFVPRDEKQKIWKRVPLGEIGVDVNRPVGISRRQQEASKDYARVVKKLKIAHNAGQEEEGEDKENVNNAFAVDMKVLNEDGHLKRGAVENDGTPGFVSMRMEDDEIEGSPKKKLRQPMTEQNAYVKAESGQATEGLLHFHEREHDLEHNLDEVGSEQEANSANEDIKNTLEGASVIEEDCEPPNQGQHHLAQGPQEETVKSDLFEAVRDPVEDQRQLATLPVDINMTAHDPVANDAEASGAASSPEQTATKEEVSGDELRSSSPPTILAENVTVDELEARESPTPARTKTIVKAQSHESSEERDMKEGSATQDALHRRVSDDDTAFLRAFMSRTKATKAERAAQDQTLHSITQDGTINLDVEQEQTMTRASDGLAPATKLEPVVEEKQEDTAPSSPLRRSKRAVVTSIPRPQALPNSISLKRANGNEFIFKANQASSTANAAMATRSNTKKNKGTALNVPARLEQILAEKAKEQSAEIEPSVEGSTAMLETSNGPASKKRKRDKNDTRGKVRKVLRWNDENLVSYQEADQNANLDDTEDSSQDGAREEGKENHEPNKHVKVALTLSFGENVSTEEGKTEEQAKKDTEKVRRVRRGIGGSVNGTPAPKTRSQSMMESDGVDVPAEEGPPARVSEAATATVGALAAEEPSQSASTSAREKAAAATAMTRKSRMPVASVGSRRAVASASVKNSGSSLPARVTAASSRGREKSREGEKTMSSGDKEMEGERGDVLGKRRLRVRS</sequence>
<dbReference type="EMBL" id="JAVRRG010000009">
    <property type="protein sequence ID" value="KAK5099601.1"/>
    <property type="molecule type" value="Genomic_DNA"/>
</dbReference>
<reference evidence="2 3" key="1">
    <citation type="submission" date="2023-08" db="EMBL/GenBank/DDBJ databases">
        <title>Black Yeasts Isolated from many extreme environments.</title>
        <authorList>
            <person name="Coleine C."/>
            <person name="Stajich J.E."/>
            <person name="Selbmann L."/>
        </authorList>
    </citation>
    <scope>NUCLEOTIDE SEQUENCE [LARGE SCALE GENOMIC DNA]</scope>
    <source>
        <strain evidence="2 3">CCFEE 5885</strain>
    </source>
</reference>
<proteinExistence type="predicted"/>
<evidence type="ECO:0000256" key="1">
    <source>
        <dbReference type="SAM" id="MobiDB-lite"/>
    </source>
</evidence>
<protein>
    <submittedName>
        <fullName evidence="2">Uncharacterized protein</fullName>
    </submittedName>
</protein>
<feature type="compositionally biased region" description="Low complexity" evidence="1">
    <location>
        <begin position="17"/>
        <end position="39"/>
    </location>
</feature>
<feature type="compositionally biased region" description="Polar residues" evidence="1">
    <location>
        <begin position="46"/>
        <end position="83"/>
    </location>
</feature>
<feature type="compositionally biased region" description="Basic and acidic residues" evidence="1">
    <location>
        <begin position="344"/>
        <end position="355"/>
    </location>
</feature>
<feature type="compositionally biased region" description="Basic and acidic residues" evidence="1">
    <location>
        <begin position="390"/>
        <end position="402"/>
    </location>
</feature>
<gene>
    <name evidence="2" type="ORF">LTR24_001260</name>
</gene>
<keyword evidence="3" id="KW-1185">Reference proteome</keyword>
<feature type="compositionally biased region" description="Basic and acidic residues" evidence="1">
    <location>
        <begin position="799"/>
        <end position="827"/>
    </location>
</feature>
<dbReference type="Proteomes" id="UP001345013">
    <property type="component" value="Unassembled WGS sequence"/>
</dbReference>